<dbReference type="GO" id="GO:0005344">
    <property type="term" value="F:oxygen carrier activity"/>
    <property type="evidence" value="ECO:0007669"/>
    <property type="project" value="InterPro"/>
</dbReference>
<evidence type="ECO:0000256" key="4">
    <source>
        <dbReference type="ARBA" id="ARBA00023004"/>
    </source>
</evidence>
<comment type="similarity">
    <text evidence="5">Belongs to the truncated hemoglobin family. Group II subfamily.</text>
</comment>
<dbReference type="RefSeq" id="WP_131170556.1">
    <property type="nucleotide sequence ID" value="NZ_FXTL01000001.1"/>
</dbReference>
<dbReference type="InterPro" id="IPR012292">
    <property type="entry name" value="Globin/Proto"/>
</dbReference>
<evidence type="ECO:0000313" key="6">
    <source>
        <dbReference type="EMBL" id="TBT96143.1"/>
    </source>
</evidence>
<keyword evidence="1" id="KW-0813">Transport</keyword>
<keyword evidence="2" id="KW-0349">Heme</keyword>
<dbReference type="PANTHER" id="PTHR47366:SF1">
    <property type="entry name" value="TWO-ON-TWO HEMOGLOBIN-3"/>
    <property type="match status" value="1"/>
</dbReference>
<organism evidence="6 7">
    <name type="scientific">Propioniciclava tarda</name>
    <dbReference type="NCBI Taxonomy" id="433330"/>
    <lineage>
        <taxon>Bacteria</taxon>
        <taxon>Bacillati</taxon>
        <taxon>Actinomycetota</taxon>
        <taxon>Actinomycetes</taxon>
        <taxon>Propionibacteriales</taxon>
        <taxon>Propionibacteriaceae</taxon>
        <taxon>Propioniciclava</taxon>
    </lineage>
</organism>
<evidence type="ECO:0000256" key="2">
    <source>
        <dbReference type="ARBA" id="ARBA00022617"/>
    </source>
</evidence>
<dbReference type="PANTHER" id="PTHR47366">
    <property type="entry name" value="TWO-ON-TWO HEMOGLOBIN-3"/>
    <property type="match status" value="1"/>
</dbReference>
<evidence type="ECO:0000256" key="3">
    <source>
        <dbReference type="ARBA" id="ARBA00022723"/>
    </source>
</evidence>
<dbReference type="InterPro" id="IPR044203">
    <property type="entry name" value="GlbO/GLB3-like"/>
</dbReference>
<dbReference type="InterPro" id="IPR001486">
    <property type="entry name" value="Hemoglobin_trunc"/>
</dbReference>
<dbReference type="AlphaFoldDB" id="A0A4Q9KNL0"/>
<sequence>MLGTADAYDAQSYFDKVGGHDTFAKLIGVFFDGVKDDPELLAMYSHDMVGAEERLLQFFEQYWGGPMTYSRTRGAPRLKMRHMPYKVTPRMRDHWLGCMHRAVTSVELPAEEEFWMRDYIERAADFLVNADE</sequence>
<keyword evidence="4" id="KW-0408">Iron</keyword>
<evidence type="ECO:0000256" key="1">
    <source>
        <dbReference type="ARBA" id="ARBA00022448"/>
    </source>
</evidence>
<dbReference type="GO" id="GO:0019825">
    <property type="term" value="F:oxygen binding"/>
    <property type="evidence" value="ECO:0007669"/>
    <property type="project" value="InterPro"/>
</dbReference>
<reference evidence="6 7" key="1">
    <citation type="submission" date="2019-01" db="EMBL/GenBank/DDBJ databases">
        <title>Lactibacter flavus gen. nov., sp. nov., a novel bacterium of the family Propionibacteriaceae isolated from raw milk and dairy products.</title>
        <authorList>
            <person name="Huptas C."/>
            <person name="Wenning M."/>
            <person name="Breitenwieser F."/>
            <person name="Doll E."/>
            <person name="Von Neubeck M."/>
            <person name="Busse H.-J."/>
            <person name="Scherer S."/>
        </authorList>
    </citation>
    <scope>NUCLEOTIDE SEQUENCE [LARGE SCALE GENOMIC DNA]</scope>
    <source>
        <strain evidence="6 7">DSM 22130</strain>
    </source>
</reference>
<protein>
    <submittedName>
        <fullName evidence="6">Globin</fullName>
    </submittedName>
</protein>
<evidence type="ECO:0000313" key="7">
    <source>
        <dbReference type="Proteomes" id="UP000291933"/>
    </source>
</evidence>
<dbReference type="Proteomes" id="UP000291933">
    <property type="component" value="Unassembled WGS sequence"/>
</dbReference>
<dbReference type="GO" id="GO:0046872">
    <property type="term" value="F:metal ion binding"/>
    <property type="evidence" value="ECO:0007669"/>
    <property type="project" value="UniProtKB-KW"/>
</dbReference>
<dbReference type="Gene3D" id="1.10.490.10">
    <property type="entry name" value="Globins"/>
    <property type="match status" value="1"/>
</dbReference>
<comment type="caution">
    <text evidence="6">The sequence shown here is derived from an EMBL/GenBank/DDBJ whole genome shotgun (WGS) entry which is preliminary data.</text>
</comment>
<dbReference type="OrthoDB" id="9790913at2"/>
<dbReference type="InterPro" id="IPR009050">
    <property type="entry name" value="Globin-like_sf"/>
</dbReference>
<accession>A0A4Q9KNL0</accession>
<keyword evidence="7" id="KW-1185">Reference proteome</keyword>
<dbReference type="Pfam" id="PF01152">
    <property type="entry name" value="Bac_globin"/>
    <property type="match status" value="1"/>
</dbReference>
<gene>
    <name evidence="6" type="ORF">ET996_00260</name>
</gene>
<dbReference type="GO" id="GO:0020037">
    <property type="term" value="F:heme binding"/>
    <property type="evidence" value="ECO:0007669"/>
    <property type="project" value="InterPro"/>
</dbReference>
<keyword evidence="3" id="KW-0479">Metal-binding</keyword>
<dbReference type="SUPFAM" id="SSF46458">
    <property type="entry name" value="Globin-like"/>
    <property type="match status" value="1"/>
</dbReference>
<dbReference type="EMBL" id="SDMR01000001">
    <property type="protein sequence ID" value="TBT96143.1"/>
    <property type="molecule type" value="Genomic_DNA"/>
</dbReference>
<name>A0A4Q9KNL0_PROTD</name>
<proteinExistence type="inferred from homology"/>
<evidence type="ECO:0000256" key="5">
    <source>
        <dbReference type="ARBA" id="ARBA00034496"/>
    </source>
</evidence>